<dbReference type="SUPFAM" id="SSF53254">
    <property type="entry name" value="Phosphoglycerate mutase-like"/>
    <property type="match status" value="1"/>
</dbReference>
<dbReference type="InterPro" id="IPR050275">
    <property type="entry name" value="PGM_Phosphatase"/>
</dbReference>
<dbReference type="AlphaFoldDB" id="A0A939TNZ9"/>
<dbReference type="GO" id="GO:0016791">
    <property type="term" value="F:phosphatase activity"/>
    <property type="evidence" value="ECO:0007669"/>
    <property type="project" value="TreeGrafter"/>
</dbReference>
<dbReference type="Proteomes" id="UP000668403">
    <property type="component" value="Unassembled WGS sequence"/>
</dbReference>
<reference evidence="3" key="1">
    <citation type="submission" date="2021-03" db="EMBL/GenBank/DDBJ databases">
        <title>Leucobacter chromiisoli sp. nov., isolated from chromium-containing soil of chemical plant.</title>
        <authorList>
            <person name="Xu Z."/>
        </authorList>
    </citation>
    <scope>NUCLEOTIDE SEQUENCE</scope>
    <source>
        <strain evidence="3">K 70/01</strain>
    </source>
</reference>
<name>A0A939TNZ9_9MICO</name>
<gene>
    <name evidence="3" type="ORF">J4H85_12165</name>
</gene>
<dbReference type="PANTHER" id="PTHR48100:SF59">
    <property type="entry name" value="ADENOSYLCOBALAMIN_ALPHA-RIBAZOLE PHOSPHATASE"/>
    <property type="match status" value="1"/>
</dbReference>
<dbReference type="GO" id="GO:0005737">
    <property type="term" value="C:cytoplasm"/>
    <property type="evidence" value="ECO:0007669"/>
    <property type="project" value="TreeGrafter"/>
</dbReference>
<sequence>MELALIRHGQTDWNLDERVQGRTDIPLNETGREQARTAAELIRADGADWDLILSSPLQRARETAEIIAEATAVPFGGVVDGLIEQNFGEGEGMVVAEFYDRWPNRDFPGGEHDDELGARGVRTLDEIVGAHPSGTRVLAVSHGSLIRGTIARLMRTPYKQVPRLDNTSISLFAHDEDWRVVTIGGVSVAEAIPTTV</sequence>
<dbReference type="InterPro" id="IPR029033">
    <property type="entry name" value="His_PPase_superfam"/>
</dbReference>
<feature type="binding site" evidence="2">
    <location>
        <begin position="7"/>
        <end position="14"/>
    </location>
    <ligand>
        <name>substrate</name>
    </ligand>
</feature>
<dbReference type="EMBL" id="JAGFBF010000005">
    <property type="protein sequence ID" value="MBO2990749.1"/>
    <property type="molecule type" value="Genomic_DNA"/>
</dbReference>
<feature type="active site" description="Proton donor/acceptor" evidence="1">
    <location>
        <position position="84"/>
    </location>
</feature>
<evidence type="ECO:0000256" key="1">
    <source>
        <dbReference type="PIRSR" id="PIRSR613078-1"/>
    </source>
</evidence>
<organism evidence="3 4">
    <name type="scientific">Leucobacter tardus</name>
    <dbReference type="NCBI Taxonomy" id="501483"/>
    <lineage>
        <taxon>Bacteria</taxon>
        <taxon>Bacillati</taxon>
        <taxon>Actinomycetota</taxon>
        <taxon>Actinomycetes</taxon>
        <taxon>Micrococcales</taxon>
        <taxon>Microbacteriaceae</taxon>
        <taxon>Leucobacter</taxon>
    </lineage>
</organism>
<dbReference type="InterPro" id="IPR013078">
    <property type="entry name" value="His_Pase_superF_clade-1"/>
</dbReference>
<dbReference type="Pfam" id="PF00300">
    <property type="entry name" value="His_Phos_1"/>
    <property type="match status" value="1"/>
</dbReference>
<dbReference type="InterPro" id="IPR001345">
    <property type="entry name" value="PG/BPGM_mutase_AS"/>
</dbReference>
<accession>A0A939TNZ9</accession>
<dbReference type="SMART" id="SM00855">
    <property type="entry name" value="PGAM"/>
    <property type="match status" value="1"/>
</dbReference>
<dbReference type="Gene3D" id="3.40.50.1240">
    <property type="entry name" value="Phosphoglycerate mutase-like"/>
    <property type="match status" value="1"/>
</dbReference>
<dbReference type="RefSeq" id="WP_208239982.1">
    <property type="nucleotide sequence ID" value="NZ_BAAAQU010000002.1"/>
</dbReference>
<comment type="caution">
    <text evidence="3">The sequence shown here is derived from an EMBL/GenBank/DDBJ whole genome shotgun (WGS) entry which is preliminary data.</text>
</comment>
<feature type="binding site" evidence="2">
    <location>
        <position position="59"/>
    </location>
    <ligand>
        <name>substrate</name>
    </ligand>
</feature>
<proteinExistence type="predicted"/>
<keyword evidence="4" id="KW-1185">Reference proteome</keyword>
<dbReference type="PANTHER" id="PTHR48100">
    <property type="entry name" value="BROAD-SPECIFICITY PHOSPHATASE YOR283W-RELATED"/>
    <property type="match status" value="1"/>
</dbReference>
<evidence type="ECO:0000256" key="2">
    <source>
        <dbReference type="PIRSR" id="PIRSR613078-2"/>
    </source>
</evidence>
<protein>
    <submittedName>
        <fullName evidence="3">Histidine phosphatase family protein</fullName>
    </submittedName>
</protein>
<feature type="active site" description="Tele-phosphohistidine intermediate" evidence="1">
    <location>
        <position position="8"/>
    </location>
</feature>
<evidence type="ECO:0000313" key="4">
    <source>
        <dbReference type="Proteomes" id="UP000668403"/>
    </source>
</evidence>
<evidence type="ECO:0000313" key="3">
    <source>
        <dbReference type="EMBL" id="MBO2990749.1"/>
    </source>
</evidence>
<dbReference type="CDD" id="cd07067">
    <property type="entry name" value="HP_PGM_like"/>
    <property type="match status" value="1"/>
</dbReference>
<dbReference type="PROSITE" id="PS00175">
    <property type="entry name" value="PG_MUTASE"/>
    <property type="match status" value="1"/>
</dbReference>